<dbReference type="Pfam" id="PF01764">
    <property type="entry name" value="Lipase_3"/>
    <property type="match status" value="1"/>
</dbReference>
<dbReference type="InterPro" id="IPR002921">
    <property type="entry name" value="Fungal_lipase-type"/>
</dbReference>
<protein>
    <recommendedName>
        <fullName evidence="1">Fungal lipase-type domain-containing protein</fullName>
    </recommendedName>
</protein>
<reference evidence="2 3" key="1">
    <citation type="submission" date="2018-10" db="EMBL/GenBank/DDBJ databases">
        <title>Pan-genome distribution and transcriptional activeness of fungal secondary metabolism genes in Aspergillus section Fumigati.</title>
        <authorList>
            <person name="Takahashi H."/>
            <person name="Umemura M."/>
            <person name="Ninomiya A."/>
            <person name="Kusuya Y."/>
            <person name="Urayama S."/>
            <person name="Shimizu M."/>
            <person name="Watanabe A."/>
            <person name="Kamei K."/>
            <person name="Yaguchi T."/>
            <person name="Hagiwara D."/>
        </authorList>
    </citation>
    <scope>NUCLEOTIDE SEQUENCE [LARGE SCALE GENOMIC DNA]</scope>
    <source>
        <strain evidence="2 3">IFM 55266</strain>
    </source>
</reference>
<organism evidence="2 3">
    <name type="scientific">Aspergillus pseudoviridinutans</name>
    <dbReference type="NCBI Taxonomy" id="1517512"/>
    <lineage>
        <taxon>Eukaryota</taxon>
        <taxon>Fungi</taxon>
        <taxon>Dikarya</taxon>
        <taxon>Ascomycota</taxon>
        <taxon>Pezizomycotina</taxon>
        <taxon>Eurotiomycetes</taxon>
        <taxon>Eurotiomycetidae</taxon>
        <taxon>Eurotiales</taxon>
        <taxon>Aspergillaceae</taxon>
        <taxon>Aspergillus</taxon>
        <taxon>Aspergillus subgen. Fumigati</taxon>
    </lineage>
</organism>
<dbReference type="PANTHER" id="PTHR46023:SF6">
    <property type="entry name" value="LIPASE CLASS 3 FAMILY PROTEIN"/>
    <property type="match status" value="1"/>
</dbReference>
<proteinExistence type="predicted"/>
<dbReference type="EMBL" id="BHVY01000003">
    <property type="protein sequence ID" value="GIJ85608.1"/>
    <property type="molecule type" value="Genomic_DNA"/>
</dbReference>
<gene>
    <name evidence="2" type="ORF">Asppvi_004467</name>
</gene>
<accession>A0A9P3BC17</accession>
<dbReference type="Gene3D" id="3.40.50.1820">
    <property type="entry name" value="alpha/beta hydrolase"/>
    <property type="match status" value="1"/>
</dbReference>
<feature type="domain" description="Fungal lipase-type" evidence="1">
    <location>
        <begin position="240"/>
        <end position="396"/>
    </location>
</feature>
<evidence type="ECO:0000313" key="2">
    <source>
        <dbReference type="EMBL" id="GIJ85608.1"/>
    </source>
</evidence>
<dbReference type="GO" id="GO:0006629">
    <property type="term" value="P:lipid metabolic process"/>
    <property type="evidence" value="ECO:0007669"/>
    <property type="project" value="InterPro"/>
</dbReference>
<dbReference type="CDD" id="cd00519">
    <property type="entry name" value="Lipase_3"/>
    <property type="match status" value="1"/>
</dbReference>
<dbReference type="PANTHER" id="PTHR46023">
    <property type="entry name" value="LIPASE CLASS 3 PROTEIN-LIKE"/>
    <property type="match status" value="1"/>
</dbReference>
<dbReference type="SUPFAM" id="SSF53474">
    <property type="entry name" value="alpha/beta-Hydrolases"/>
    <property type="match status" value="1"/>
</dbReference>
<evidence type="ECO:0000259" key="1">
    <source>
        <dbReference type="Pfam" id="PF01764"/>
    </source>
</evidence>
<dbReference type="InterPro" id="IPR029058">
    <property type="entry name" value="AB_hydrolase_fold"/>
</dbReference>
<keyword evidence="3" id="KW-1185">Reference proteome</keyword>
<dbReference type="RefSeq" id="XP_043156355.1">
    <property type="nucleotide sequence ID" value="XM_043300420.1"/>
</dbReference>
<dbReference type="AlphaFoldDB" id="A0A9P3BC17"/>
<evidence type="ECO:0000313" key="3">
    <source>
        <dbReference type="Proteomes" id="UP001043456"/>
    </source>
</evidence>
<dbReference type="Proteomes" id="UP001043456">
    <property type="component" value="Unassembled WGS sequence"/>
</dbReference>
<name>A0A9P3BC17_9EURO</name>
<dbReference type="GeneID" id="67003079"/>
<comment type="caution">
    <text evidence="2">The sequence shown here is derived from an EMBL/GenBank/DDBJ whole genome shotgun (WGS) entry which is preliminary data.</text>
</comment>
<sequence length="626" mass="68513">MSFTLFTKGKEKERKKDKTIKIPRLLRFRAGREATTSSLATAGATSTVAGTTGKASVTRSSEVLPTSGDSRLIQEVDALSTALILMGNASTNAARAVEILGEIQEVLNVAEKGTVDALNDDISLETFNGAAAVYRNSSWPTNLVWHEPSSTFATAATEEAPPTLIMPLMQLAAHACHQVYIRPDCALDVAIHPSDVERVDSLVGEPREIRLPRSRTGLEKPTDIKFVLDERHGDEGGTIVVAIMGSRTWMDWVVNFDCNPVDMQEDLGLAGRKVHSGLFSVAVLMRKRISTALRAHLANRRGGVKPRLLLTGHSAGGAVAALCWDFLVRSKYTGRQEQQHMSIELGVAFESIHCITFGAPPVTSPPLTPRSFSPNDPVDFILSVVNEGDPIPRTDFDYVKTLFHLATRLGTHNPDFVGSLLQLAPMQLANAFPILGLRVTEPVGGREQVRGVFVESHIMEKTLAVNPAAHHMSVYAANVNAFANQDIPSLKAKRFFSRRSVRETSLATNNYDEDDGWEGFDDWFDAGDLDSPEKWLIAGMVDGEWHSCITGFWVRQQQSPVAAFHQASNDLIGRFRTDLNELEGTLSPDDLQSQVHALASQLRGMLSVLGTNDNHANQDEGHDLRP</sequence>
<dbReference type="OrthoDB" id="438440at2759"/>